<dbReference type="InterPro" id="IPR029063">
    <property type="entry name" value="SAM-dependent_MTases_sf"/>
</dbReference>
<dbReference type="Gene3D" id="3.40.50.150">
    <property type="entry name" value="Vaccinia Virus protein VP39"/>
    <property type="match status" value="1"/>
</dbReference>
<evidence type="ECO:0000313" key="3">
    <source>
        <dbReference type="Proteomes" id="UP001358614"/>
    </source>
</evidence>
<dbReference type="RefSeq" id="XP_066080896.1">
    <property type="nucleotide sequence ID" value="XM_066224799.1"/>
</dbReference>
<dbReference type="AlphaFoldDB" id="A0AAX4KAD5"/>
<dbReference type="GeneID" id="91099776"/>
<keyword evidence="3" id="KW-1185">Reference proteome</keyword>
<organism evidence="2 3">
    <name type="scientific">Kwoniella europaea PYCC6329</name>
    <dbReference type="NCBI Taxonomy" id="1423913"/>
    <lineage>
        <taxon>Eukaryota</taxon>
        <taxon>Fungi</taxon>
        <taxon>Dikarya</taxon>
        <taxon>Basidiomycota</taxon>
        <taxon>Agaricomycotina</taxon>
        <taxon>Tremellomycetes</taxon>
        <taxon>Tremellales</taxon>
        <taxon>Cryptococcaceae</taxon>
        <taxon>Kwoniella</taxon>
    </lineage>
</organism>
<dbReference type="PANTHER" id="PTHR14614">
    <property type="entry name" value="HEPATOCELLULAR CARCINOMA-ASSOCIATED ANTIGEN"/>
    <property type="match status" value="1"/>
</dbReference>
<keyword evidence="1" id="KW-0175">Coiled coil</keyword>
<evidence type="ECO:0000256" key="1">
    <source>
        <dbReference type="SAM" id="Coils"/>
    </source>
</evidence>
<dbReference type="PANTHER" id="PTHR14614:SF130">
    <property type="entry name" value="PROTEIN-LYSINE N-METHYLTRANSFERASE EEF2KMT"/>
    <property type="match status" value="1"/>
</dbReference>
<dbReference type="Pfam" id="PF10294">
    <property type="entry name" value="Methyltransf_16"/>
    <property type="match status" value="2"/>
</dbReference>
<dbReference type="SUPFAM" id="SSF53335">
    <property type="entry name" value="S-adenosyl-L-methionine-dependent methyltransferases"/>
    <property type="match status" value="1"/>
</dbReference>
<sequence length="413" mass="47086">MTLTTLEILRRQYLSLYPLYLISFPDPSLLADPQSQIYLIDKLLGESYQPENEYRRKFWRRVVESMEIGLKELESQLDFSEEERDELEIDERFYDLLTDLMVTNNANANGEAGPSSSGPKTTYRTFIYDKLHSPNYPLKDTNSNSNDHNFEDRIDGDRDIDEDKIVLLEEQIAIQGGTTGLRTWTAALHLAHHILRHPHLIFCDSELFYRGVLELGAGTGFLSILCAQLGPDVISTDLGVESDANPADEIDIEQHHEQNGESRTPLGRLKCNVELNSIGDRVSVKALDWTDASLLPEERPSIWSKLVEERRTIVAADVIYDPDLVPPLVNAIDVLLDDDGQNQAIISATVRNQETFDKFLITCGYHHLQVSFIEVPPMNENEDDIEGRPTFWDSALDKGTEVRIMRITKRRRL</sequence>
<feature type="coiled-coil region" evidence="1">
    <location>
        <begin position="63"/>
        <end position="90"/>
    </location>
</feature>
<proteinExistence type="predicted"/>
<gene>
    <name evidence="2" type="ORF">V865_000972</name>
</gene>
<dbReference type="EMBL" id="CP144089">
    <property type="protein sequence ID" value="WWD02929.1"/>
    <property type="molecule type" value="Genomic_DNA"/>
</dbReference>
<dbReference type="GO" id="GO:0005737">
    <property type="term" value="C:cytoplasm"/>
    <property type="evidence" value="ECO:0007669"/>
    <property type="project" value="TreeGrafter"/>
</dbReference>
<protein>
    <submittedName>
        <fullName evidence="2">Uncharacterized protein</fullName>
    </submittedName>
</protein>
<reference evidence="2 3" key="1">
    <citation type="submission" date="2024-01" db="EMBL/GenBank/DDBJ databases">
        <title>Comparative genomics of Cryptococcus and Kwoniella reveals pathogenesis evolution and contrasting modes of karyotype evolution via chromosome fusion or intercentromeric recombination.</title>
        <authorList>
            <person name="Coelho M.A."/>
            <person name="David-Palma M."/>
            <person name="Shea T."/>
            <person name="Bowers K."/>
            <person name="McGinley-Smith S."/>
            <person name="Mohammad A.W."/>
            <person name="Gnirke A."/>
            <person name="Yurkov A.M."/>
            <person name="Nowrousian M."/>
            <person name="Sun S."/>
            <person name="Cuomo C.A."/>
            <person name="Heitman J."/>
        </authorList>
    </citation>
    <scope>NUCLEOTIDE SEQUENCE [LARGE SCALE GENOMIC DNA]</scope>
    <source>
        <strain evidence="2 3">PYCC6329</strain>
    </source>
</reference>
<dbReference type="InterPro" id="IPR019410">
    <property type="entry name" value="Methyltransf_16"/>
</dbReference>
<dbReference type="Proteomes" id="UP001358614">
    <property type="component" value="Chromosome 1"/>
</dbReference>
<accession>A0AAX4KAD5</accession>
<evidence type="ECO:0000313" key="2">
    <source>
        <dbReference type="EMBL" id="WWD02929.1"/>
    </source>
</evidence>
<name>A0AAX4KAD5_9TREE</name>
<dbReference type="GO" id="GO:0008757">
    <property type="term" value="F:S-adenosylmethionine-dependent methyltransferase activity"/>
    <property type="evidence" value="ECO:0007669"/>
    <property type="project" value="UniProtKB-ARBA"/>
</dbReference>
<dbReference type="KEGG" id="ker:91099776"/>